<proteinExistence type="predicted"/>
<dbReference type="RefSeq" id="WP_214093956.1">
    <property type="nucleotide sequence ID" value="NZ_JAHCLR010000036.1"/>
</dbReference>
<evidence type="ECO:0000313" key="1">
    <source>
        <dbReference type="EMBL" id="MBS9535093.1"/>
    </source>
</evidence>
<protein>
    <submittedName>
        <fullName evidence="1">Uncharacterized protein</fullName>
    </submittedName>
</protein>
<sequence>MKVPDSRAAAARYEITEDRFGCYPAVPDDLGPIHAVLLDATKSPWRRKERRKYTKAHEELFLEFFPEEAACGRNVRLIFPLSFDTGEDDACAECLEMVELWTTDRDAYDRRVRERQRRRWLARERADEDEEAQRDYEEFLERQEADLHHRSNQQEHDEVG</sequence>
<reference evidence="1 2" key="1">
    <citation type="submission" date="2021-05" db="EMBL/GenBank/DDBJ databases">
        <title>Mycobacterium acidophilum sp. nov., an extremely acid-tolerant member of the genus Mycobacterium.</title>
        <authorList>
            <person name="Xia J."/>
        </authorList>
    </citation>
    <scope>NUCLEOTIDE SEQUENCE [LARGE SCALE GENOMIC DNA]</scope>
    <source>
        <strain evidence="1 2">M1</strain>
    </source>
</reference>
<accession>A0ABS5RLA6</accession>
<evidence type="ECO:0000313" key="2">
    <source>
        <dbReference type="Proteomes" id="UP001519535"/>
    </source>
</evidence>
<gene>
    <name evidence="1" type="ORF">KIH27_16010</name>
</gene>
<name>A0ABS5RLA6_9MYCO</name>
<organism evidence="1 2">
    <name type="scientific">Mycolicibacter acidiphilus</name>
    <dbReference type="NCBI Taxonomy" id="2835306"/>
    <lineage>
        <taxon>Bacteria</taxon>
        <taxon>Bacillati</taxon>
        <taxon>Actinomycetota</taxon>
        <taxon>Actinomycetes</taxon>
        <taxon>Mycobacteriales</taxon>
        <taxon>Mycobacteriaceae</taxon>
        <taxon>Mycolicibacter</taxon>
    </lineage>
</organism>
<keyword evidence="2" id="KW-1185">Reference proteome</keyword>
<dbReference type="EMBL" id="JAHCLR010000036">
    <property type="protein sequence ID" value="MBS9535093.1"/>
    <property type="molecule type" value="Genomic_DNA"/>
</dbReference>
<dbReference type="Proteomes" id="UP001519535">
    <property type="component" value="Unassembled WGS sequence"/>
</dbReference>
<comment type="caution">
    <text evidence="1">The sequence shown here is derived from an EMBL/GenBank/DDBJ whole genome shotgun (WGS) entry which is preliminary data.</text>
</comment>